<evidence type="ECO:0000313" key="2">
    <source>
        <dbReference type="Proteomes" id="UP000327044"/>
    </source>
</evidence>
<dbReference type="EMBL" id="VVIM01000001">
    <property type="protein sequence ID" value="KAB0803371.1"/>
    <property type="molecule type" value="Genomic_DNA"/>
</dbReference>
<comment type="caution">
    <text evidence="1">The sequence shown here is derived from an EMBL/GenBank/DDBJ whole genome shotgun (WGS) entry which is preliminary data.</text>
</comment>
<protein>
    <recommendedName>
        <fullName evidence="3">DUF4218 domain-containing protein</fullName>
    </recommendedName>
</protein>
<dbReference type="PANTHER" id="PTHR33053">
    <property type="entry name" value="PROTEIN, PUTATIVE-RELATED"/>
    <property type="match status" value="1"/>
</dbReference>
<dbReference type="AlphaFoldDB" id="A0A5N4B192"/>
<gene>
    <name evidence="1" type="ORF">PPYR_00341</name>
</gene>
<name>A0A5N4B192_PHOPY</name>
<dbReference type="PANTHER" id="PTHR33053:SF24">
    <property type="entry name" value="TRANSPOSASE DOMAIN-CONTAINING PROTEIN"/>
    <property type="match status" value="1"/>
</dbReference>
<feature type="non-terminal residue" evidence="1">
    <location>
        <position position="1"/>
    </location>
</feature>
<dbReference type="Proteomes" id="UP000327044">
    <property type="component" value="Unassembled WGS sequence"/>
</dbReference>
<dbReference type="InParanoid" id="A0A5N4B192"/>
<reference evidence="1 2" key="1">
    <citation type="journal article" date="2018" name="Elife">
        <title>Firefly genomes illuminate parallel origins of bioluminescence in beetles.</title>
        <authorList>
            <person name="Fallon T.R."/>
            <person name="Lower S.E."/>
            <person name="Chang C.H."/>
            <person name="Bessho-Uehara M."/>
            <person name="Martin G.J."/>
            <person name="Bewick A.J."/>
            <person name="Behringer M."/>
            <person name="Debat H.J."/>
            <person name="Wong I."/>
            <person name="Day J.C."/>
            <person name="Suvorov A."/>
            <person name="Silva C.J."/>
            <person name="Stanger-Hall K.F."/>
            <person name="Hall D.W."/>
            <person name="Schmitz R.J."/>
            <person name="Nelson D.R."/>
            <person name="Lewis S.M."/>
            <person name="Shigenobu S."/>
            <person name="Bybee S.M."/>
            <person name="Larracuente A.M."/>
            <person name="Oba Y."/>
            <person name="Weng J.K."/>
        </authorList>
    </citation>
    <scope>NUCLEOTIDE SEQUENCE [LARGE SCALE GENOMIC DNA]</scope>
    <source>
        <strain evidence="1">1611_PpyrPB1</strain>
        <tissue evidence="1">Whole body</tissue>
    </source>
</reference>
<sequence>LAVRLRSQLVNVLSENLISLKSFIPVEINRKPRSLSELMRWKATEFRTFLLYLGPLVLLNVVDQAVYEHFLLLHVAVVLVMSEHHIAMFGSQLSSQLFNLFVTHSEHIYGNEFYVYNVHYLTHLHDDVEIFGVLDNFSAFPFENYLAQIKRLVKSPDNPLPQISRRLLEMSHSCDPCLGNLRNDETNHKFEHNSGPTAQLLCKQFKQITMDGFSFSIYSYSCADSYCLTKDKMVIRIENILLSSSRNTLIVCKEFKSYESFYNYPFNSNVIGIVKIKDLSLELKVITLKDITAKCIVLPTNTKDNSWISMPLIHTL</sequence>
<organism evidence="1 2">
    <name type="scientific">Photinus pyralis</name>
    <name type="common">Common eastern firefly</name>
    <name type="synonym">Lampyris pyralis</name>
    <dbReference type="NCBI Taxonomy" id="7054"/>
    <lineage>
        <taxon>Eukaryota</taxon>
        <taxon>Metazoa</taxon>
        <taxon>Ecdysozoa</taxon>
        <taxon>Arthropoda</taxon>
        <taxon>Hexapoda</taxon>
        <taxon>Insecta</taxon>
        <taxon>Pterygota</taxon>
        <taxon>Neoptera</taxon>
        <taxon>Endopterygota</taxon>
        <taxon>Coleoptera</taxon>
        <taxon>Polyphaga</taxon>
        <taxon>Elateriformia</taxon>
        <taxon>Elateroidea</taxon>
        <taxon>Lampyridae</taxon>
        <taxon>Lampyrinae</taxon>
        <taxon>Photinus</taxon>
    </lineage>
</organism>
<accession>A0A5N4B192</accession>
<proteinExistence type="predicted"/>
<evidence type="ECO:0000313" key="1">
    <source>
        <dbReference type="EMBL" id="KAB0803371.1"/>
    </source>
</evidence>
<evidence type="ECO:0008006" key="3">
    <source>
        <dbReference type="Google" id="ProtNLM"/>
    </source>
</evidence>
<keyword evidence="2" id="KW-1185">Reference proteome</keyword>